<feature type="region of interest" description="Disordered" evidence="4">
    <location>
        <begin position="1"/>
        <end position="21"/>
    </location>
</feature>
<dbReference type="Proteomes" id="UP000625682">
    <property type="component" value="Unassembled WGS sequence"/>
</dbReference>
<dbReference type="InterPro" id="IPR009057">
    <property type="entry name" value="Homeodomain-like_sf"/>
</dbReference>
<comment type="caution">
    <text evidence="6">The sequence shown here is derived from an EMBL/GenBank/DDBJ whole genome shotgun (WGS) entry which is preliminary data.</text>
</comment>
<dbReference type="Pfam" id="PF12625">
    <property type="entry name" value="Arabinose_bd"/>
    <property type="match status" value="1"/>
</dbReference>
<evidence type="ECO:0000313" key="6">
    <source>
        <dbReference type="EMBL" id="GGJ22256.1"/>
    </source>
</evidence>
<name>A0A917NRW8_9ACTN</name>
<dbReference type="InterPro" id="IPR032687">
    <property type="entry name" value="AraC-type_N"/>
</dbReference>
<dbReference type="Pfam" id="PF12833">
    <property type="entry name" value="HTH_18"/>
    <property type="match status" value="1"/>
</dbReference>
<keyword evidence="2" id="KW-0238">DNA-binding</keyword>
<dbReference type="Gene3D" id="1.10.10.60">
    <property type="entry name" value="Homeodomain-like"/>
    <property type="match status" value="1"/>
</dbReference>
<dbReference type="GO" id="GO:0003700">
    <property type="term" value="F:DNA-binding transcription factor activity"/>
    <property type="evidence" value="ECO:0007669"/>
    <property type="project" value="InterPro"/>
</dbReference>
<dbReference type="GO" id="GO:0005829">
    <property type="term" value="C:cytosol"/>
    <property type="evidence" value="ECO:0007669"/>
    <property type="project" value="TreeGrafter"/>
</dbReference>
<accession>A0A917NRW8</accession>
<feature type="domain" description="HTH araC/xylS-type" evidence="5">
    <location>
        <begin position="330"/>
        <end position="431"/>
    </location>
</feature>
<dbReference type="SMART" id="SM00342">
    <property type="entry name" value="HTH_ARAC"/>
    <property type="match status" value="1"/>
</dbReference>
<evidence type="ECO:0000256" key="4">
    <source>
        <dbReference type="SAM" id="MobiDB-lite"/>
    </source>
</evidence>
<sequence>MVVAPTAHEPAGAGTPAQAERPVTARAGALRDMMLSRSRFLWALSADVSSRGWPVMPAVYGGRPEEEAKVSAMSLAPDPADPAGPPAGTPAGTSRSTSATIQPNILRYLVVVADERGVDLRPLLKQLGLDETVMRSAALRVSYRQGSAVIRRALELTGDERLGLKVGSAQHLTAWGLLGFALMADDTLRHAIETGVKYQNLSGAMVVWSAAVGEEDDAFVLRADLPDPAMDPAVASFLSEEAFASVVTLSRLAVGPAFAPRAVEFSFPPPRELDLYEGLFRCPVRFGAPANRMVVDPAWARFRMPGRDPVSYASTLEMLDAHMTSRRDQQDLLEVLEISVAQGLPVVPSFGEQARRHATSERTLRRRLADCGTTYEALVEGVRRERVEQLLLRPELTLRDIARRAGFSDERALRRAVHRWHGASPGRLRERMRTARP</sequence>
<dbReference type="InterPro" id="IPR018060">
    <property type="entry name" value="HTH_AraC"/>
</dbReference>
<dbReference type="PANTHER" id="PTHR47894">
    <property type="entry name" value="HTH-TYPE TRANSCRIPTIONAL REGULATOR GADX"/>
    <property type="match status" value="1"/>
</dbReference>
<evidence type="ECO:0000256" key="2">
    <source>
        <dbReference type="ARBA" id="ARBA00023125"/>
    </source>
</evidence>
<dbReference type="EMBL" id="BMMU01000004">
    <property type="protein sequence ID" value="GGJ22256.1"/>
    <property type="molecule type" value="Genomic_DNA"/>
</dbReference>
<reference evidence="6" key="1">
    <citation type="journal article" date="2014" name="Int. J. Syst. Evol. Microbiol.">
        <title>Complete genome sequence of Corynebacterium casei LMG S-19264T (=DSM 44701T), isolated from a smear-ripened cheese.</title>
        <authorList>
            <consortium name="US DOE Joint Genome Institute (JGI-PGF)"/>
            <person name="Walter F."/>
            <person name="Albersmeier A."/>
            <person name="Kalinowski J."/>
            <person name="Ruckert C."/>
        </authorList>
    </citation>
    <scope>NUCLEOTIDE SEQUENCE</scope>
    <source>
        <strain evidence="6">CGMCC 4.7272</strain>
    </source>
</reference>
<organism evidence="6 7">
    <name type="scientific">Streptomyces lacrimifluminis</name>
    <dbReference type="NCBI Taxonomy" id="1500077"/>
    <lineage>
        <taxon>Bacteria</taxon>
        <taxon>Bacillati</taxon>
        <taxon>Actinomycetota</taxon>
        <taxon>Actinomycetes</taxon>
        <taxon>Kitasatosporales</taxon>
        <taxon>Streptomycetaceae</taxon>
        <taxon>Streptomyces</taxon>
    </lineage>
</organism>
<dbReference type="PROSITE" id="PS01124">
    <property type="entry name" value="HTH_ARAC_FAMILY_2"/>
    <property type="match status" value="1"/>
</dbReference>
<protein>
    <submittedName>
        <fullName evidence="6">Transcriptional regulator</fullName>
    </submittedName>
</protein>
<dbReference type="AlphaFoldDB" id="A0A917NRW8"/>
<proteinExistence type="predicted"/>
<gene>
    <name evidence="6" type="ORF">GCM10012282_18460</name>
</gene>
<keyword evidence="3" id="KW-0804">Transcription</keyword>
<evidence type="ECO:0000259" key="5">
    <source>
        <dbReference type="PROSITE" id="PS01124"/>
    </source>
</evidence>
<evidence type="ECO:0000313" key="7">
    <source>
        <dbReference type="Proteomes" id="UP000625682"/>
    </source>
</evidence>
<evidence type="ECO:0000256" key="1">
    <source>
        <dbReference type="ARBA" id="ARBA00023015"/>
    </source>
</evidence>
<keyword evidence="1" id="KW-0805">Transcription regulation</keyword>
<keyword evidence="7" id="KW-1185">Reference proteome</keyword>
<evidence type="ECO:0000256" key="3">
    <source>
        <dbReference type="ARBA" id="ARBA00023163"/>
    </source>
</evidence>
<feature type="compositionally biased region" description="Pro residues" evidence="4">
    <location>
        <begin position="79"/>
        <end position="88"/>
    </location>
</feature>
<dbReference type="PANTHER" id="PTHR47894:SF1">
    <property type="entry name" value="HTH-TYPE TRANSCRIPTIONAL REGULATOR VQSM"/>
    <property type="match status" value="1"/>
</dbReference>
<reference evidence="6" key="2">
    <citation type="submission" date="2020-09" db="EMBL/GenBank/DDBJ databases">
        <authorList>
            <person name="Sun Q."/>
            <person name="Zhou Y."/>
        </authorList>
    </citation>
    <scope>NUCLEOTIDE SEQUENCE</scope>
    <source>
        <strain evidence="6">CGMCC 4.7272</strain>
    </source>
</reference>
<feature type="region of interest" description="Disordered" evidence="4">
    <location>
        <begin position="69"/>
        <end position="98"/>
    </location>
</feature>
<dbReference type="SUPFAM" id="SSF46689">
    <property type="entry name" value="Homeodomain-like"/>
    <property type="match status" value="1"/>
</dbReference>
<dbReference type="GO" id="GO:0000976">
    <property type="term" value="F:transcription cis-regulatory region binding"/>
    <property type="evidence" value="ECO:0007669"/>
    <property type="project" value="TreeGrafter"/>
</dbReference>